<dbReference type="SMART" id="SM00231">
    <property type="entry name" value="FA58C"/>
    <property type="match status" value="1"/>
</dbReference>
<dbReference type="InterPro" id="IPR003609">
    <property type="entry name" value="Pan_app"/>
</dbReference>
<evidence type="ECO:0000256" key="1">
    <source>
        <dbReference type="PROSITE-ProRule" id="PRU00076"/>
    </source>
</evidence>
<dbReference type="Gene3D" id="2.10.25.10">
    <property type="entry name" value="Laminin"/>
    <property type="match status" value="1"/>
</dbReference>
<feature type="domain" description="F5/8 type C" evidence="3">
    <location>
        <begin position="193"/>
        <end position="330"/>
    </location>
</feature>
<dbReference type="InterPro" id="IPR008979">
    <property type="entry name" value="Galactose-bd-like_sf"/>
</dbReference>
<dbReference type="PROSITE" id="PS01186">
    <property type="entry name" value="EGF_2"/>
    <property type="match status" value="1"/>
</dbReference>
<dbReference type="PROSITE" id="PS00022">
    <property type="entry name" value="EGF_1"/>
    <property type="match status" value="1"/>
</dbReference>
<keyword evidence="6" id="KW-1185">Reference proteome</keyword>
<dbReference type="SUPFAM" id="SSF49785">
    <property type="entry name" value="Galactose-binding domain-like"/>
    <property type="match status" value="1"/>
</dbReference>
<dbReference type="EMBL" id="LSMT01000007">
    <property type="protein sequence ID" value="PFX34020.1"/>
    <property type="molecule type" value="Genomic_DNA"/>
</dbReference>
<name>A0A2B4SYR5_STYPI</name>
<dbReference type="Pfam" id="PF00024">
    <property type="entry name" value="PAN_1"/>
    <property type="match status" value="1"/>
</dbReference>
<dbReference type="Gene3D" id="3.50.4.10">
    <property type="entry name" value="Hepatocyte Growth Factor"/>
    <property type="match status" value="1"/>
</dbReference>
<proteinExistence type="predicted"/>
<gene>
    <name evidence="5" type="ORF">AWC38_SpisGene1183</name>
</gene>
<evidence type="ECO:0000256" key="2">
    <source>
        <dbReference type="SAM" id="SignalP"/>
    </source>
</evidence>
<dbReference type="OrthoDB" id="5957927at2759"/>
<dbReference type="Pfam" id="PF00754">
    <property type="entry name" value="F5_F8_type_C"/>
    <property type="match status" value="1"/>
</dbReference>
<accession>A0A2B4SYR5</accession>
<feature type="disulfide bond" evidence="1">
    <location>
        <begin position="128"/>
        <end position="137"/>
    </location>
</feature>
<dbReference type="SUPFAM" id="SSF57196">
    <property type="entry name" value="EGF/Laminin"/>
    <property type="match status" value="1"/>
</dbReference>
<sequence>MSQHLEFIFLHIIIFYGNSAGYNACLSRFSEADHMLTGHVIQTLQDKTFESCAFSCELEPQCHSVNYLLLHKTCDLNNATRDIFPEDMAEQSGVVHVAMVINVHDRCEVLRCENGGKCIQNPSLKCHCLDGFSGLRCERYASEVWAPQEIGNLTRIERLQRRATKYILNMNYYNSIPYRDRLIRLNLLPVSYCLESLGMESGIIPDTDIVATSSKPGYEARKGRLNRPSCWMPRNNRNTETITVKFKHWVKIIAIATQGAPNDGCWVKSYFIRYGVLNAVGSLVKEHLANFDMDTVVTNQFTNPLLADWIEIRPASWSSCIAMRVELYGF</sequence>
<dbReference type="InterPro" id="IPR000742">
    <property type="entry name" value="EGF"/>
</dbReference>
<comment type="caution">
    <text evidence="1">Lacks conserved residue(s) required for the propagation of feature annotation.</text>
</comment>
<feature type="chain" id="PRO_5011998903" evidence="2">
    <location>
        <begin position="20"/>
        <end position="330"/>
    </location>
</feature>
<keyword evidence="1" id="KW-0245">EGF-like domain</keyword>
<evidence type="ECO:0000313" key="5">
    <source>
        <dbReference type="EMBL" id="PFX34020.1"/>
    </source>
</evidence>
<protein>
    <submittedName>
        <fullName evidence="5">Venom prothrombin activator oscutarin-C non-catalytic subunit</fullName>
    </submittedName>
</protein>
<dbReference type="SMART" id="SM00181">
    <property type="entry name" value="EGF"/>
    <property type="match status" value="1"/>
</dbReference>
<dbReference type="InterPro" id="IPR000421">
    <property type="entry name" value="FA58C"/>
</dbReference>
<organism evidence="5 6">
    <name type="scientific">Stylophora pistillata</name>
    <name type="common">Smooth cauliflower coral</name>
    <dbReference type="NCBI Taxonomy" id="50429"/>
    <lineage>
        <taxon>Eukaryota</taxon>
        <taxon>Metazoa</taxon>
        <taxon>Cnidaria</taxon>
        <taxon>Anthozoa</taxon>
        <taxon>Hexacorallia</taxon>
        <taxon>Scleractinia</taxon>
        <taxon>Astrocoeniina</taxon>
        <taxon>Pocilloporidae</taxon>
        <taxon>Stylophora</taxon>
    </lineage>
</organism>
<dbReference type="CDD" id="cd00057">
    <property type="entry name" value="FA58C"/>
    <property type="match status" value="1"/>
</dbReference>
<evidence type="ECO:0000313" key="6">
    <source>
        <dbReference type="Proteomes" id="UP000225706"/>
    </source>
</evidence>
<dbReference type="CDD" id="cd00054">
    <property type="entry name" value="EGF_CA"/>
    <property type="match status" value="1"/>
</dbReference>
<dbReference type="Gene3D" id="2.60.120.260">
    <property type="entry name" value="Galactose-binding domain-like"/>
    <property type="match status" value="1"/>
</dbReference>
<evidence type="ECO:0000259" key="4">
    <source>
        <dbReference type="PROSITE" id="PS50026"/>
    </source>
</evidence>
<comment type="caution">
    <text evidence="5">The sequence shown here is derived from an EMBL/GenBank/DDBJ whole genome shotgun (WGS) entry which is preliminary data.</text>
</comment>
<reference evidence="6" key="1">
    <citation type="journal article" date="2017" name="bioRxiv">
        <title>Comparative analysis of the genomes of Stylophora pistillata and Acropora digitifera provides evidence for extensive differences between species of corals.</title>
        <authorList>
            <person name="Voolstra C.R."/>
            <person name="Li Y."/>
            <person name="Liew Y.J."/>
            <person name="Baumgarten S."/>
            <person name="Zoccola D."/>
            <person name="Flot J.-F."/>
            <person name="Tambutte S."/>
            <person name="Allemand D."/>
            <person name="Aranda M."/>
        </authorList>
    </citation>
    <scope>NUCLEOTIDE SEQUENCE [LARGE SCALE GENOMIC DNA]</scope>
</reference>
<keyword evidence="2" id="KW-0732">Signal</keyword>
<dbReference type="Proteomes" id="UP000225706">
    <property type="component" value="Unassembled WGS sequence"/>
</dbReference>
<dbReference type="Pfam" id="PF00008">
    <property type="entry name" value="EGF"/>
    <property type="match status" value="1"/>
</dbReference>
<dbReference type="PROSITE" id="PS50026">
    <property type="entry name" value="EGF_3"/>
    <property type="match status" value="1"/>
</dbReference>
<keyword evidence="1" id="KW-1015">Disulfide bond</keyword>
<feature type="domain" description="EGF-like" evidence="4">
    <location>
        <begin position="103"/>
        <end position="138"/>
    </location>
</feature>
<dbReference type="PANTHER" id="PTHR24543">
    <property type="entry name" value="MULTICOPPER OXIDASE-RELATED"/>
    <property type="match status" value="1"/>
</dbReference>
<feature type="signal peptide" evidence="2">
    <location>
        <begin position="1"/>
        <end position="19"/>
    </location>
</feature>
<evidence type="ECO:0000259" key="3">
    <source>
        <dbReference type="PROSITE" id="PS50022"/>
    </source>
</evidence>
<dbReference type="AlphaFoldDB" id="A0A2B4SYR5"/>
<dbReference type="PROSITE" id="PS50022">
    <property type="entry name" value="FA58C_3"/>
    <property type="match status" value="1"/>
</dbReference>